<evidence type="ECO:0000313" key="1">
    <source>
        <dbReference type="EMBL" id="JAH05996.1"/>
    </source>
</evidence>
<dbReference type="EMBL" id="GBXM01102581">
    <property type="protein sequence ID" value="JAH05996.1"/>
    <property type="molecule type" value="Transcribed_RNA"/>
</dbReference>
<dbReference type="AlphaFoldDB" id="A0A0E9PMY5"/>
<accession>A0A0E9PMY5</accession>
<reference evidence="1" key="2">
    <citation type="journal article" date="2015" name="Fish Shellfish Immunol.">
        <title>Early steps in the European eel (Anguilla anguilla)-Vibrio vulnificus interaction in the gills: Role of the RtxA13 toxin.</title>
        <authorList>
            <person name="Callol A."/>
            <person name="Pajuelo D."/>
            <person name="Ebbesson L."/>
            <person name="Teles M."/>
            <person name="MacKenzie S."/>
            <person name="Amaro C."/>
        </authorList>
    </citation>
    <scope>NUCLEOTIDE SEQUENCE</scope>
</reference>
<name>A0A0E9PMY5_ANGAN</name>
<reference evidence="1" key="1">
    <citation type="submission" date="2014-11" db="EMBL/GenBank/DDBJ databases">
        <authorList>
            <person name="Amaro Gonzalez C."/>
        </authorList>
    </citation>
    <scope>NUCLEOTIDE SEQUENCE</scope>
</reference>
<proteinExistence type="predicted"/>
<organism evidence="1">
    <name type="scientific">Anguilla anguilla</name>
    <name type="common">European freshwater eel</name>
    <name type="synonym">Muraena anguilla</name>
    <dbReference type="NCBI Taxonomy" id="7936"/>
    <lineage>
        <taxon>Eukaryota</taxon>
        <taxon>Metazoa</taxon>
        <taxon>Chordata</taxon>
        <taxon>Craniata</taxon>
        <taxon>Vertebrata</taxon>
        <taxon>Euteleostomi</taxon>
        <taxon>Actinopterygii</taxon>
        <taxon>Neopterygii</taxon>
        <taxon>Teleostei</taxon>
        <taxon>Anguilliformes</taxon>
        <taxon>Anguillidae</taxon>
        <taxon>Anguilla</taxon>
    </lineage>
</organism>
<protein>
    <submittedName>
        <fullName evidence="1">Uncharacterized protein</fullName>
    </submittedName>
</protein>
<sequence>MNAGLRYRLMNVGYSKSTFLTVYLYKYIEMFSENVFQNDFFQLYKNIHNIC</sequence>